<evidence type="ECO:0000313" key="3">
    <source>
        <dbReference type="Ensembl" id="ENSTNIP00000022525.1"/>
    </source>
</evidence>
<dbReference type="STRING" id="99883.ENSTNIP00000022525"/>
<dbReference type="PROSITE" id="PS50200">
    <property type="entry name" value="RA"/>
    <property type="match status" value="1"/>
</dbReference>
<dbReference type="GeneTree" id="ENSGT00940000155237"/>
<dbReference type="Proteomes" id="UP000007303">
    <property type="component" value="Unassembled WGS sequence"/>
</dbReference>
<dbReference type="AlphaFoldDB" id="H3DPS6"/>
<dbReference type="SMART" id="SM00314">
    <property type="entry name" value="RA"/>
    <property type="match status" value="1"/>
</dbReference>
<evidence type="ECO:0000256" key="1">
    <source>
        <dbReference type="SAM" id="MobiDB-lite"/>
    </source>
</evidence>
<dbReference type="InterPro" id="IPR029071">
    <property type="entry name" value="Ubiquitin-like_domsf"/>
</dbReference>
<reference evidence="4" key="1">
    <citation type="journal article" date="2004" name="Nature">
        <title>Genome duplication in the teleost fish Tetraodon nigroviridis reveals the early vertebrate proto-karyotype.</title>
        <authorList>
            <person name="Jaillon O."/>
            <person name="Aury J.-M."/>
            <person name="Brunet F."/>
            <person name="Petit J.-L."/>
            <person name="Stange-Thomann N."/>
            <person name="Mauceli E."/>
            <person name="Bouneau L."/>
            <person name="Fischer C."/>
            <person name="Ozouf-Costaz C."/>
            <person name="Bernot A."/>
            <person name="Nicaud S."/>
            <person name="Jaffe D."/>
            <person name="Fisher S."/>
            <person name="Lutfalla G."/>
            <person name="Dossat C."/>
            <person name="Segurens B."/>
            <person name="Dasilva C."/>
            <person name="Salanoubat M."/>
            <person name="Levy M."/>
            <person name="Boudet N."/>
            <person name="Castellano S."/>
            <person name="Anthouard V."/>
            <person name="Jubin C."/>
            <person name="Castelli V."/>
            <person name="Katinka M."/>
            <person name="Vacherie B."/>
            <person name="Biemont C."/>
            <person name="Skalli Z."/>
            <person name="Cattolico L."/>
            <person name="Poulain J."/>
            <person name="De Berardinis V."/>
            <person name="Cruaud C."/>
            <person name="Duprat S."/>
            <person name="Brottier P."/>
            <person name="Coutanceau J.-P."/>
            <person name="Gouzy J."/>
            <person name="Parra G."/>
            <person name="Lardier G."/>
            <person name="Chapple C."/>
            <person name="McKernan K.J."/>
            <person name="McEwan P."/>
            <person name="Bosak S."/>
            <person name="Kellis M."/>
            <person name="Volff J.-N."/>
            <person name="Guigo R."/>
            <person name="Zody M.C."/>
            <person name="Mesirov J."/>
            <person name="Lindblad-Toh K."/>
            <person name="Birren B."/>
            <person name="Nusbaum C."/>
            <person name="Kahn D."/>
            <person name="Robinson-Rechavi M."/>
            <person name="Laudet V."/>
            <person name="Schachter V."/>
            <person name="Quetier F."/>
            <person name="Saurin W."/>
            <person name="Scarpelli C."/>
            <person name="Wincker P."/>
            <person name="Lander E.S."/>
            <person name="Weissenbach J."/>
            <person name="Roest Crollius H."/>
        </authorList>
    </citation>
    <scope>NUCLEOTIDE SEQUENCE [LARGE SCALE GENOMIC DNA]</scope>
</reference>
<dbReference type="GO" id="GO:0050839">
    <property type="term" value="F:cell adhesion molecule binding"/>
    <property type="evidence" value="ECO:0007669"/>
    <property type="project" value="TreeGrafter"/>
</dbReference>
<evidence type="ECO:0000259" key="2">
    <source>
        <dbReference type="PROSITE" id="PS50200"/>
    </source>
</evidence>
<dbReference type="InParanoid" id="H3DPS6"/>
<dbReference type="Ensembl" id="ENSTNIT00000022764.1">
    <property type="protein sequence ID" value="ENSTNIP00000022525.1"/>
    <property type="gene ID" value="ENSTNIG00000019323.1"/>
</dbReference>
<feature type="region of interest" description="Disordered" evidence="1">
    <location>
        <begin position="137"/>
        <end position="189"/>
    </location>
</feature>
<evidence type="ECO:0000313" key="4">
    <source>
        <dbReference type="Proteomes" id="UP000007303"/>
    </source>
</evidence>
<feature type="domain" description="Ras-associating" evidence="2">
    <location>
        <begin position="39"/>
        <end position="135"/>
    </location>
</feature>
<dbReference type="SUPFAM" id="SSF54236">
    <property type="entry name" value="Ubiquitin-like"/>
    <property type="match status" value="1"/>
</dbReference>
<proteinExistence type="predicted"/>
<dbReference type="GO" id="GO:0032880">
    <property type="term" value="P:regulation of protein localization"/>
    <property type="evidence" value="ECO:0007669"/>
    <property type="project" value="TreeGrafter"/>
</dbReference>
<organism evidence="3 4">
    <name type="scientific">Tetraodon nigroviridis</name>
    <name type="common">Spotted green pufferfish</name>
    <name type="synonym">Chelonodon nigroviridis</name>
    <dbReference type="NCBI Taxonomy" id="99883"/>
    <lineage>
        <taxon>Eukaryota</taxon>
        <taxon>Metazoa</taxon>
        <taxon>Chordata</taxon>
        <taxon>Craniata</taxon>
        <taxon>Vertebrata</taxon>
        <taxon>Euteleostomi</taxon>
        <taxon>Actinopterygii</taxon>
        <taxon>Neopterygii</taxon>
        <taxon>Teleostei</taxon>
        <taxon>Neoteleostei</taxon>
        <taxon>Acanthomorphata</taxon>
        <taxon>Eupercaria</taxon>
        <taxon>Tetraodontiformes</taxon>
        <taxon>Tetradontoidea</taxon>
        <taxon>Tetraodontidae</taxon>
        <taxon>Tetraodon</taxon>
    </lineage>
</organism>
<dbReference type="Pfam" id="PF00788">
    <property type="entry name" value="RA"/>
    <property type="match status" value="1"/>
</dbReference>
<sequence>GGKMPEEEEREKLAKVISQWNSSRLDLFEISQPDENLEFHGVMRFYLEDGDGGNVATKCLRVCSSSSTIQVIQTLSEKFRPDAKALRGKYSLFEIHKLVWDEERKLDLEEKPLAVQLNWTADNREGRFVLKTDKDSLEVKKPSGTTPPAKDKGGVIRTFKRTLSRKEKKNKQKGAEKDSMDETEEKEPR</sequence>
<feature type="compositionally biased region" description="Basic residues" evidence="1">
    <location>
        <begin position="158"/>
        <end position="172"/>
    </location>
</feature>
<dbReference type="PANTHER" id="PTHR10398">
    <property type="entry name" value="AFADIN"/>
    <property type="match status" value="1"/>
</dbReference>
<protein>
    <recommendedName>
        <fullName evidence="2">Ras-associating domain-containing protein</fullName>
    </recommendedName>
</protein>
<dbReference type="InterPro" id="IPR000159">
    <property type="entry name" value="RA_dom"/>
</dbReference>
<dbReference type="InterPro" id="IPR028842">
    <property type="entry name" value="Afadin"/>
</dbReference>
<dbReference type="Gene3D" id="3.10.20.90">
    <property type="entry name" value="Phosphatidylinositol 3-kinase Catalytic Subunit, Chain A, domain 1"/>
    <property type="match status" value="1"/>
</dbReference>
<dbReference type="HOGENOM" id="CLU_062698_1_0_1"/>
<reference evidence="3" key="3">
    <citation type="submission" date="2025-09" db="UniProtKB">
        <authorList>
            <consortium name="Ensembl"/>
        </authorList>
    </citation>
    <scope>IDENTIFICATION</scope>
</reference>
<dbReference type="OMA" id="NNQIREW"/>
<dbReference type="GO" id="GO:0007165">
    <property type="term" value="P:signal transduction"/>
    <property type="evidence" value="ECO:0007669"/>
    <property type="project" value="InterPro"/>
</dbReference>
<dbReference type="PANTHER" id="PTHR10398:SF2">
    <property type="entry name" value="AFADIN"/>
    <property type="match status" value="1"/>
</dbReference>
<name>H3DPS6_TETNG</name>
<keyword evidence="4" id="KW-1185">Reference proteome</keyword>
<feature type="compositionally biased region" description="Basic and acidic residues" evidence="1">
    <location>
        <begin position="173"/>
        <end position="189"/>
    </location>
</feature>
<accession>H3DPS6</accession>
<dbReference type="GO" id="GO:0005912">
    <property type="term" value="C:adherens junction"/>
    <property type="evidence" value="ECO:0007669"/>
    <property type="project" value="TreeGrafter"/>
</dbReference>
<reference evidence="3" key="2">
    <citation type="submission" date="2025-08" db="UniProtKB">
        <authorList>
            <consortium name="Ensembl"/>
        </authorList>
    </citation>
    <scope>IDENTIFICATION</scope>
</reference>